<dbReference type="PROSITE" id="PS51257">
    <property type="entry name" value="PROKAR_LIPOPROTEIN"/>
    <property type="match status" value="1"/>
</dbReference>
<protein>
    <submittedName>
        <fullName evidence="1">Uncharacterized protein</fullName>
    </submittedName>
</protein>
<evidence type="ECO:0000313" key="2">
    <source>
        <dbReference type="Proteomes" id="UP000255024"/>
    </source>
</evidence>
<name>A0A378RMD1_MYROD</name>
<sequence>MRSFISIIKKHILLILILSLLISCSNDDNTYLNEYQDNNLHKTELKLKQMIDKQLVKTPTGSETKYQTSNTTFYYGSNGYIEKTIKTHDYMPDIEYGFYEYEGNNLISRSYYMGDFLFYKEDFFYENDRLSKSTYIFSKIGIPYTTYYKYNENKDLIGTEFYKSNESMPYQTVTLHYNSAKNIITASNIYNDGYKETLTYWLDNKNNISKYSLPENYLKKFIGGTENIKSFDNSDYHYEYNKYSYPIKLENALGIQYYEYYQP</sequence>
<gene>
    <name evidence="1" type="ORF">NCTC11179_01676</name>
</gene>
<keyword evidence="2" id="KW-1185">Reference proteome</keyword>
<dbReference type="EMBL" id="UGQL01000001">
    <property type="protein sequence ID" value="STZ28135.1"/>
    <property type="molecule type" value="Genomic_DNA"/>
</dbReference>
<dbReference type="AlphaFoldDB" id="A0A378RMD1"/>
<proteinExistence type="predicted"/>
<reference evidence="1 2" key="1">
    <citation type="submission" date="2018-06" db="EMBL/GenBank/DDBJ databases">
        <authorList>
            <consortium name="Pathogen Informatics"/>
            <person name="Doyle S."/>
        </authorList>
    </citation>
    <scope>NUCLEOTIDE SEQUENCE [LARGE SCALE GENOMIC DNA]</scope>
    <source>
        <strain evidence="1 2">NCTC11179</strain>
    </source>
</reference>
<dbReference type="Proteomes" id="UP000255024">
    <property type="component" value="Unassembled WGS sequence"/>
</dbReference>
<evidence type="ECO:0000313" key="1">
    <source>
        <dbReference type="EMBL" id="STZ28135.1"/>
    </source>
</evidence>
<organism evidence="1 2">
    <name type="scientific">Myroides odoratus</name>
    <name type="common">Flavobacterium odoratum</name>
    <dbReference type="NCBI Taxonomy" id="256"/>
    <lineage>
        <taxon>Bacteria</taxon>
        <taxon>Pseudomonadati</taxon>
        <taxon>Bacteroidota</taxon>
        <taxon>Flavobacteriia</taxon>
        <taxon>Flavobacteriales</taxon>
        <taxon>Flavobacteriaceae</taxon>
        <taxon>Myroides</taxon>
    </lineage>
</organism>
<accession>A0A378RMD1</accession>